<dbReference type="Proteomes" id="UP001151760">
    <property type="component" value="Unassembled WGS sequence"/>
</dbReference>
<sequence>MFLGVAVTVSHFIGEKIVPRIVTTPSLTENLIISWVVDGTAWISLIPGLPIISLYGDGDLTIIKFIHASVECSASPIVTKSLICPIGHIVSPLKPVSDVVAWAIWLWISGRSRLKQCSKSTSIEEPWKRIFKKRNKKKAKSKQIQAWSGNGKVKSHQNEENTT</sequence>
<organism evidence="2 3">
    <name type="scientific">Tanacetum coccineum</name>
    <dbReference type="NCBI Taxonomy" id="301880"/>
    <lineage>
        <taxon>Eukaryota</taxon>
        <taxon>Viridiplantae</taxon>
        <taxon>Streptophyta</taxon>
        <taxon>Embryophyta</taxon>
        <taxon>Tracheophyta</taxon>
        <taxon>Spermatophyta</taxon>
        <taxon>Magnoliopsida</taxon>
        <taxon>eudicotyledons</taxon>
        <taxon>Gunneridae</taxon>
        <taxon>Pentapetalae</taxon>
        <taxon>asterids</taxon>
        <taxon>campanulids</taxon>
        <taxon>Asterales</taxon>
        <taxon>Asteraceae</taxon>
        <taxon>Asteroideae</taxon>
        <taxon>Anthemideae</taxon>
        <taxon>Anthemidinae</taxon>
        <taxon>Tanacetum</taxon>
    </lineage>
</organism>
<name>A0ABQ5H0X2_9ASTR</name>
<evidence type="ECO:0000256" key="1">
    <source>
        <dbReference type="SAM" id="MobiDB-lite"/>
    </source>
</evidence>
<protein>
    <submittedName>
        <fullName evidence="2">Uncharacterized protein</fullName>
    </submittedName>
</protein>
<proteinExistence type="predicted"/>
<reference evidence="2" key="2">
    <citation type="submission" date="2022-01" db="EMBL/GenBank/DDBJ databases">
        <authorList>
            <person name="Yamashiro T."/>
            <person name="Shiraishi A."/>
            <person name="Satake H."/>
            <person name="Nakayama K."/>
        </authorList>
    </citation>
    <scope>NUCLEOTIDE SEQUENCE</scope>
</reference>
<evidence type="ECO:0000313" key="2">
    <source>
        <dbReference type="EMBL" id="GJT80892.1"/>
    </source>
</evidence>
<gene>
    <name evidence="2" type="ORF">Tco_1055234</name>
</gene>
<evidence type="ECO:0000313" key="3">
    <source>
        <dbReference type="Proteomes" id="UP001151760"/>
    </source>
</evidence>
<keyword evidence="3" id="KW-1185">Reference proteome</keyword>
<comment type="caution">
    <text evidence="2">The sequence shown here is derived from an EMBL/GenBank/DDBJ whole genome shotgun (WGS) entry which is preliminary data.</text>
</comment>
<dbReference type="EMBL" id="BQNB010019033">
    <property type="protein sequence ID" value="GJT80892.1"/>
    <property type="molecule type" value="Genomic_DNA"/>
</dbReference>
<feature type="region of interest" description="Disordered" evidence="1">
    <location>
        <begin position="133"/>
        <end position="163"/>
    </location>
</feature>
<reference evidence="2" key="1">
    <citation type="journal article" date="2022" name="Int. J. Mol. Sci.">
        <title>Draft Genome of Tanacetum Coccineum: Genomic Comparison of Closely Related Tanacetum-Family Plants.</title>
        <authorList>
            <person name="Yamashiro T."/>
            <person name="Shiraishi A."/>
            <person name="Nakayama K."/>
            <person name="Satake H."/>
        </authorList>
    </citation>
    <scope>NUCLEOTIDE SEQUENCE</scope>
</reference>
<accession>A0ABQ5H0X2</accession>